<dbReference type="EMBL" id="JAKGAS010000002">
    <property type="protein sequence ID" value="MCF2947393.1"/>
    <property type="molecule type" value="Genomic_DNA"/>
</dbReference>
<sequence>MKLVTVGLISLAIFSTGTFAKSQLPVSAHNCKIVKTKLDGMLERERVGSSTPAHAKRLRSNIEMFEELKNGCKQKGLPLN</sequence>
<accession>A0ABS9D5U4</accession>
<comment type="caution">
    <text evidence="2">The sequence shown here is derived from an EMBL/GenBank/DDBJ whole genome shotgun (WGS) entry which is preliminary data.</text>
</comment>
<feature type="signal peptide" evidence="1">
    <location>
        <begin position="1"/>
        <end position="20"/>
    </location>
</feature>
<gene>
    <name evidence="2" type="ORF">L0668_04685</name>
</gene>
<protein>
    <submittedName>
        <fullName evidence="2">Uncharacterized protein</fullName>
    </submittedName>
</protein>
<evidence type="ECO:0000313" key="3">
    <source>
        <dbReference type="Proteomes" id="UP001521137"/>
    </source>
</evidence>
<feature type="chain" id="PRO_5046348646" evidence="1">
    <location>
        <begin position="21"/>
        <end position="80"/>
    </location>
</feature>
<name>A0ABS9D5U4_9ALTE</name>
<keyword evidence="1" id="KW-0732">Signal</keyword>
<organism evidence="2 3">
    <name type="scientific">Paraglaciecola algarum</name>
    <dbReference type="NCBI Taxonomy" id="3050085"/>
    <lineage>
        <taxon>Bacteria</taxon>
        <taxon>Pseudomonadati</taxon>
        <taxon>Pseudomonadota</taxon>
        <taxon>Gammaproteobacteria</taxon>
        <taxon>Alteromonadales</taxon>
        <taxon>Alteromonadaceae</taxon>
        <taxon>Paraglaciecola</taxon>
    </lineage>
</organism>
<dbReference type="Proteomes" id="UP001521137">
    <property type="component" value="Unassembled WGS sequence"/>
</dbReference>
<proteinExistence type="predicted"/>
<evidence type="ECO:0000313" key="2">
    <source>
        <dbReference type="EMBL" id="MCF2947393.1"/>
    </source>
</evidence>
<reference evidence="2 3" key="1">
    <citation type="submission" date="2022-01" db="EMBL/GenBank/DDBJ databases">
        <title>Paraglaciecola sp. G1-23.</title>
        <authorList>
            <person name="Jin M.S."/>
            <person name="Han D.M."/>
            <person name="Kim H.M."/>
            <person name="Jeon C.O."/>
        </authorList>
    </citation>
    <scope>NUCLEOTIDE SEQUENCE [LARGE SCALE GENOMIC DNA]</scope>
    <source>
        <strain evidence="2 3">G1-23</strain>
    </source>
</reference>
<dbReference type="RefSeq" id="WP_235310922.1">
    <property type="nucleotide sequence ID" value="NZ_JAKGAS010000002.1"/>
</dbReference>
<evidence type="ECO:0000256" key="1">
    <source>
        <dbReference type="SAM" id="SignalP"/>
    </source>
</evidence>
<keyword evidence="3" id="KW-1185">Reference proteome</keyword>